<dbReference type="RefSeq" id="WP_143946492.1">
    <property type="nucleotide sequence ID" value="NZ_BAABMB010000001.1"/>
</dbReference>
<protein>
    <submittedName>
        <fullName evidence="5">Helix-turn-helix domain-containing protein</fullName>
    </submittedName>
</protein>
<keyword evidence="2" id="KW-0238">DNA-binding</keyword>
<evidence type="ECO:0000256" key="3">
    <source>
        <dbReference type="ARBA" id="ARBA00023163"/>
    </source>
</evidence>
<evidence type="ECO:0000256" key="2">
    <source>
        <dbReference type="ARBA" id="ARBA00023125"/>
    </source>
</evidence>
<evidence type="ECO:0000313" key="5">
    <source>
        <dbReference type="EMBL" id="TSH98586.1"/>
    </source>
</evidence>
<dbReference type="PROSITE" id="PS01124">
    <property type="entry name" value="HTH_ARAC_FAMILY_2"/>
    <property type="match status" value="1"/>
</dbReference>
<dbReference type="PANTHER" id="PTHR46796">
    <property type="entry name" value="HTH-TYPE TRANSCRIPTIONAL ACTIVATOR RHAS-RELATED"/>
    <property type="match status" value="1"/>
</dbReference>
<evidence type="ECO:0000256" key="1">
    <source>
        <dbReference type="ARBA" id="ARBA00023015"/>
    </source>
</evidence>
<dbReference type="SMART" id="SM00342">
    <property type="entry name" value="HTH_ARAC"/>
    <property type="match status" value="1"/>
</dbReference>
<dbReference type="InterPro" id="IPR018062">
    <property type="entry name" value="HTH_AraC-typ_CS"/>
</dbReference>
<organism evidence="5 6">
    <name type="scientific">Verticiella sediminum</name>
    <dbReference type="NCBI Taxonomy" id="1247510"/>
    <lineage>
        <taxon>Bacteria</taxon>
        <taxon>Pseudomonadati</taxon>
        <taxon>Pseudomonadota</taxon>
        <taxon>Betaproteobacteria</taxon>
        <taxon>Burkholderiales</taxon>
        <taxon>Alcaligenaceae</taxon>
        <taxon>Verticiella</taxon>
    </lineage>
</organism>
<dbReference type="Gene3D" id="1.10.10.60">
    <property type="entry name" value="Homeodomain-like"/>
    <property type="match status" value="1"/>
</dbReference>
<dbReference type="PROSITE" id="PS00041">
    <property type="entry name" value="HTH_ARAC_FAMILY_1"/>
    <property type="match status" value="1"/>
</dbReference>
<gene>
    <name evidence="5" type="ORF">FOZ76_02200</name>
</gene>
<feature type="domain" description="HTH araC/xylS-type" evidence="4">
    <location>
        <begin position="226"/>
        <end position="324"/>
    </location>
</feature>
<accession>A0A556B083</accession>
<dbReference type="Gene3D" id="3.40.50.880">
    <property type="match status" value="1"/>
</dbReference>
<dbReference type="InterPro" id="IPR009057">
    <property type="entry name" value="Homeodomain-like_sf"/>
</dbReference>
<name>A0A556B083_9BURK</name>
<dbReference type="InterPro" id="IPR029062">
    <property type="entry name" value="Class_I_gatase-like"/>
</dbReference>
<sequence length="358" mass="38402">MPAVYVVEIPCFPEAAVGHAAHFVELLRGANLMASLRQGRRAARFAWRWVDAAGTPLMHLPYADEGGAGGAAPDAMFVTSLHCPDIPSVRTAAERLAPLSVRLGALAERGGKVCLLGSGAWLAARSGRCAGRRLALPWFYVAAFGAEFPEVALDAEQDVVEDGPWLSAALAANVGGLAMALAREVLDPASRQALASLLRPDPERARAAIVAMQGQHVPTTRAGTLARAICWLEQRLDQPYCLDELAAAAAVSPRTLLRHFQQEFGHTPLDHLHRLRCARAKVLLEITLESVATIALACGYVDPAAFRRVFVRHTGTTPAAYRAQHSLRAPRRRWRVDPRPVEAAALAALAAVNRPAAS</sequence>
<keyword evidence="6" id="KW-1185">Reference proteome</keyword>
<dbReference type="EMBL" id="VLTJ01000004">
    <property type="protein sequence ID" value="TSH98586.1"/>
    <property type="molecule type" value="Genomic_DNA"/>
</dbReference>
<dbReference type="InterPro" id="IPR050204">
    <property type="entry name" value="AraC_XylS_family_regulators"/>
</dbReference>
<dbReference type="Pfam" id="PF12833">
    <property type="entry name" value="HTH_18"/>
    <property type="match status" value="1"/>
</dbReference>
<proteinExistence type="predicted"/>
<dbReference type="InterPro" id="IPR018060">
    <property type="entry name" value="HTH_AraC"/>
</dbReference>
<keyword evidence="3" id="KW-0804">Transcription</keyword>
<dbReference type="AlphaFoldDB" id="A0A556B083"/>
<dbReference type="GO" id="GO:0043565">
    <property type="term" value="F:sequence-specific DNA binding"/>
    <property type="evidence" value="ECO:0007669"/>
    <property type="project" value="InterPro"/>
</dbReference>
<evidence type="ECO:0000259" key="4">
    <source>
        <dbReference type="PROSITE" id="PS01124"/>
    </source>
</evidence>
<dbReference type="Proteomes" id="UP000318405">
    <property type="component" value="Unassembled WGS sequence"/>
</dbReference>
<dbReference type="GO" id="GO:0003700">
    <property type="term" value="F:DNA-binding transcription factor activity"/>
    <property type="evidence" value="ECO:0007669"/>
    <property type="project" value="InterPro"/>
</dbReference>
<dbReference type="PANTHER" id="PTHR46796:SF13">
    <property type="entry name" value="HTH-TYPE TRANSCRIPTIONAL ACTIVATOR RHAS"/>
    <property type="match status" value="1"/>
</dbReference>
<dbReference type="OrthoDB" id="8543772at2"/>
<dbReference type="SUPFAM" id="SSF46689">
    <property type="entry name" value="Homeodomain-like"/>
    <property type="match status" value="2"/>
</dbReference>
<dbReference type="SUPFAM" id="SSF52317">
    <property type="entry name" value="Class I glutamine amidotransferase-like"/>
    <property type="match status" value="1"/>
</dbReference>
<evidence type="ECO:0000313" key="6">
    <source>
        <dbReference type="Proteomes" id="UP000318405"/>
    </source>
</evidence>
<reference evidence="5 6" key="1">
    <citation type="submission" date="2019-07" db="EMBL/GenBank/DDBJ databases">
        <title>Qingshengfaniella alkalisoli gen. nov., sp. nov., isolated from saline soil.</title>
        <authorList>
            <person name="Xu L."/>
            <person name="Huang X.-X."/>
            <person name="Sun J.-Q."/>
        </authorList>
    </citation>
    <scope>NUCLEOTIDE SEQUENCE [LARGE SCALE GENOMIC DNA]</scope>
    <source>
        <strain evidence="5 6">DSM 27279</strain>
    </source>
</reference>
<comment type="caution">
    <text evidence="5">The sequence shown here is derived from an EMBL/GenBank/DDBJ whole genome shotgun (WGS) entry which is preliminary data.</text>
</comment>
<keyword evidence="1" id="KW-0805">Transcription regulation</keyword>